<gene>
    <name evidence="4" type="ORF">J15TS10_20970</name>
</gene>
<organism evidence="4 5">
    <name type="scientific">Paenibacillus woosongensis</name>
    <dbReference type="NCBI Taxonomy" id="307580"/>
    <lineage>
        <taxon>Bacteria</taxon>
        <taxon>Bacillati</taxon>
        <taxon>Bacillota</taxon>
        <taxon>Bacilli</taxon>
        <taxon>Bacillales</taxon>
        <taxon>Paenibacillaceae</taxon>
        <taxon>Paenibacillus</taxon>
    </lineage>
</organism>
<evidence type="ECO:0000313" key="4">
    <source>
        <dbReference type="EMBL" id="GIP58283.1"/>
    </source>
</evidence>
<dbReference type="EMBL" id="BOSM01000003">
    <property type="protein sequence ID" value="GIP58283.1"/>
    <property type="molecule type" value="Genomic_DNA"/>
</dbReference>
<evidence type="ECO:0000256" key="3">
    <source>
        <dbReference type="SAM" id="MobiDB-lite"/>
    </source>
</evidence>
<feature type="compositionally biased region" description="Low complexity" evidence="3">
    <location>
        <begin position="209"/>
        <end position="237"/>
    </location>
</feature>
<name>A0ABQ4MQR6_9BACL</name>
<protein>
    <submittedName>
        <fullName evidence="4">Phage shock protein A</fullName>
    </submittedName>
</protein>
<dbReference type="Proteomes" id="UP000681290">
    <property type="component" value="Unassembled WGS sequence"/>
</dbReference>
<accession>A0ABQ4MQR6</accession>
<dbReference type="InterPro" id="IPR007157">
    <property type="entry name" value="PspA_VIPP1"/>
</dbReference>
<feature type="coiled-coil region" evidence="2">
    <location>
        <begin position="54"/>
        <end position="81"/>
    </location>
</feature>
<comment type="caution">
    <text evidence="4">The sequence shown here is derived from an EMBL/GenBank/DDBJ whole genome shotgun (WGS) entry which is preliminary data.</text>
</comment>
<proteinExistence type="inferred from homology"/>
<reference evidence="4 5" key="1">
    <citation type="submission" date="2021-03" db="EMBL/GenBank/DDBJ databases">
        <title>Antimicrobial resistance genes in bacteria isolated from Japanese honey, and their potential for conferring macrolide and lincosamide resistance in the American foulbrood pathogen Paenibacillus larvae.</title>
        <authorList>
            <person name="Okamoto M."/>
            <person name="Kumagai M."/>
            <person name="Kanamori H."/>
            <person name="Takamatsu D."/>
        </authorList>
    </citation>
    <scope>NUCLEOTIDE SEQUENCE [LARGE SCALE GENOMIC DNA]</scope>
    <source>
        <strain evidence="4 5">J15TS10</strain>
    </source>
</reference>
<keyword evidence="2" id="KW-0175">Coiled coil</keyword>
<evidence type="ECO:0000256" key="2">
    <source>
        <dbReference type="SAM" id="Coils"/>
    </source>
</evidence>
<evidence type="ECO:0000313" key="5">
    <source>
        <dbReference type="Proteomes" id="UP000681290"/>
    </source>
</evidence>
<feature type="region of interest" description="Disordered" evidence="3">
    <location>
        <begin position="198"/>
        <end position="239"/>
    </location>
</feature>
<keyword evidence="5" id="KW-1185">Reference proteome</keyword>
<dbReference type="PANTHER" id="PTHR31088:SF6">
    <property type="entry name" value="PHAGE SHOCK PROTEIN A"/>
    <property type="match status" value="1"/>
</dbReference>
<evidence type="ECO:0000256" key="1">
    <source>
        <dbReference type="ARBA" id="ARBA00043985"/>
    </source>
</evidence>
<comment type="similarity">
    <text evidence="1">Belongs to the PspA/Vipp/IM30 family.</text>
</comment>
<dbReference type="Pfam" id="PF04012">
    <property type="entry name" value="PspA_IM30"/>
    <property type="match status" value="1"/>
</dbReference>
<dbReference type="PANTHER" id="PTHR31088">
    <property type="entry name" value="MEMBRANE-ASSOCIATED PROTEIN VIPP1, CHLOROPLASTIC"/>
    <property type="match status" value="1"/>
</dbReference>
<sequence length="254" mass="27492">MGILSRFRDIMRANVNSFVDRAEDPAKAMDEYMRDLHSDLGQVKAEAAAVLANEQRAKASLDECQAEIRKLQRYAEKAVEAGNEDDALKFLDRKAQQAAKLNDLQTAHELAAAKAASMQQLQEKLISDLGQLEARQSELKEKLAFSRMQQGIGAGSNLSAGTFDELEEKAYLAAEEALALAELRAGEALDNAADPAVHLEDDNVKPDVNAGSNNSTSNSMNFSINSSTSSSASTSASVEDELAAIKARMNKREL</sequence>
<dbReference type="RefSeq" id="WP_213590751.1">
    <property type="nucleotide sequence ID" value="NZ_BOSM01000003.1"/>
</dbReference>